<accession>A0A2P2P943</accession>
<sequence>MSCSSPILKKKKNPHKTSLFYGLDFNGKHIKLFMTMSLS</sequence>
<proteinExistence type="predicted"/>
<dbReference type="EMBL" id="GGEC01070745">
    <property type="protein sequence ID" value="MBX51229.1"/>
    <property type="molecule type" value="Transcribed_RNA"/>
</dbReference>
<organism evidence="1">
    <name type="scientific">Rhizophora mucronata</name>
    <name type="common">Asiatic mangrove</name>
    <dbReference type="NCBI Taxonomy" id="61149"/>
    <lineage>
        <taxon>Eukaryota</taxon>
        <taxon>Viridiplantae</taxon>
        <taxon>Streptophyta</taxon>
        <taxon>Embryophyta</taxon>
        <taxon>Tracheophyta</taxon>
        <taxon>Spermatophyta</taxon>
        <taxon>Magnoliopsida</taxon>
        <taxon>eudicotyledons</taxon>
        <taxon>Gunneridae</taxon>
        <taxon>Pentapetalae</taxon>
        <taxon>rosids</taxon>
        <taxon>fabids</taxon>
        <taxon>Malpighiales</taxon>
        <taxon>Rhizophoraceae</taxon>
        <taxon>Rhizophora</taxon>
    </lineage>
</organism>
<name>A0A2P2P943_RHIMU</name>
<dbReference type="AlphaFoldDB" id="A0A2P2P943"/>
<protein>
    <submittedName>
        <fullName evidence="1">Uncharacterized protein</fullName>
    </submittedName>
</protein>
<evidence type="ECO:0000313" key="1">
    <source>
        <dbReference type="EMBL" id="MBX51229.1"/>
    </source>
</evidence>
<reference evidence="1" key="1">
    <citation type="submission" date="2018-02" db="EMBL/GenBank/DDBJ databases">
        <title>Rhizophora mucronata_Transcriptome.</title>
        <authorList>
            <person name="Meera S.P."/>
            <person name="Sreeshan A."/>
            <person name="Augustine A."/>
        </authorList>
    </citation>
    <scope>NUCLEOTIDE SEQUENCE</scope>
    <source>
        <tissue evidence="1">Leaf</tissue>
    </source>
</reference>